<feature type="region of interest" description="Disordered" evidence="1">
    <location>
        <begin position="96"/>
        <end position="141"/>
    </location>
</feature>
<keyword evidence="3" id="KW-1185">Reference proteome</keyword>
<organism evidence="2 3">
    <name type="scientific">Chelydra serpentina</name>
    <name type="common">Snapping turtle</name>
    <name type="synonym">Testudo serpentina</name>
    <dbReference type="NCBI Taxonomy" id="8475"/>
    <lineage>
        <taxon>Eukaryota</taxon>
        <taxon>Metazoa</taxon>
        <taxon>Chordata</taxon>
        <taxon>Craniata</taxon>
        <taxon>Vertebrata</taxon>
        <taxon>Euteleostomi</taxon>
        <taxon>Archelosauria</taxon>
        <taxon>Testudinata</taxon>
        <taxon>Testudines</taxon>
        <taxon>Cryptodira</taxon>
        <taxon>Durocryptodira</taxon>
        <taxon>Americhelydia</taxon>
        <taxon>Chelydroidea</taxon>
        <taxon>Chelydridae</taxon>
        <taxon>Chelydra</taxon>
    </lineage>
</organism>
<name>A0A8T1SD35_CHESE</name>
<feature type="non-terminal residue" evidence="2">
    <location>
        <position position="141"/>
    </location>
</feature>
<protein>
    <submittedName>
        <fullName evidence="2">Uncharacterized protein</fullName>
    </submittedName>
</protein>
<evidence type="ECO:0000313" key="2">
    <source>
        <dbReference type="EMBL" id="KAG6926760.1"/>
    </source>
</evidence>
<dbReference type="Proteomes" id="UP000765507">
    <property type="component" value="Unassembled WGS sequence"/>
</dbReference>
<evidence type="ECO:0000256" key="1">
    <source>
        <dbReference type="SAM" id="MobiDB-lite"/>
    </source>
</evidence>
<feature type="region of interest" description="Disordered" evidence="1">
    <location>
        <begin position="1"/>
        <end position="41"/>
    </location>
</feature>
<dbReference type="OrthoDB" id="9431971at2759"/>
<reference evidence="2 3" key="1">
    <citation type="journal article" date="2020" name="G3 (Bethesda)">
        <title>Draft Genome of the Common Snapping Turtle, Chelydra serpentina, a Model for Phenotypic Plasticity in Reptiles.</title>
        <authorList>
            <person name="Das D."/>
            <person name="Singh S.K."/>
            <person name="Bierstedt J."/>
            <person name="Erickson A."/>
            <person name="Galli G.L.J."/>
            <person name="Crossley D.A. 2nd"/>
            <person name="Rhen T."/>
        </authorList>
    </citation>
    <scope>NUCLEOTIDE SEQUENCE [LARGE SCALE GENOMIC DNA]</scope>
    <source>
        <strain evidence="2">KW</strain>
    </source>
</reference>
<proteinExistence type="predicted"/>
<gene>
    <name evidence="2" type="ORF">G0U57_011500</name>
</gene>
<accession>A0A8T1SD35</accession>
<dbReference type="AlphaFoldDB" id="A0A8T1SD35"/>
<dbReference type="EMBL" id="JAHGAV010000300">
    <property type="protein sequence ID" value="KAG6926760.1"/>
    <property type="molecule type" value="Genomic_DNA"/>
</dbReference>
<evidence type="ECO:0000313" key="3">
    <source>
        <dbReference type="Proteomes" id="UP000765507"/>
    </source>
</evidence>
<comment type="caution">
    <text evidence="2">The sequence shown here is derived from an EMBL/GenBank/DDBJ whole genome shotgun (WGS) entry which is preliminary data.</text>
</comment>
<sequence length="141" mass="15145">MLPRRVIKVAPQPAPGGSCLPQEESGPSVPAGGEATHPSGWSKGWKRLVLCRRRTPAPRAGPEAPSGPTWRWLRGPLCWREPLQGGSRAKLRWGFLARKKRSQEPSPRAQEEPSPCLAPGEPPVCPEQELGDPSSSSGSSS</sequence>